<dbReference type="OMA" id="IYPPGAL"/>
<keyword evidence="1" id="KW-0812">Transmembrane</keyword>
<dbReference type="AlphaFoldDB" id="A0A2W1HSC5"/>
<evidence type="ECO:0000256" key="1">
    <source>
        <dbReference type="SAM" id="Phobius"/>
    </source>
</evidence>
<proteinExistence type="predicted"/>
<feature type="transmembrane region" description="Helical" evidence="1">
    <location>
        <begin position="418"/>
        <end position="443"/>
    </location>
</feature>
<dbReference type="Proteomes" id="UP000245464">
    <property type="component" value="Chromosome 5"/>
</dbReference>
<evidence type="ECO:0000313" key="3">
    <source>
        <dbReference type="EMBL" id="KAI1509953.1"/>
    </source>
</evidence>
<evidence type="ECO:0000313" key="5">
    <source>
        <dbReference type="Proteomes" id="UP000249757"/>
    </source>
</evidence>
<evidence type="ECO:0000313" key="2">
    <source>
        <dbReference type="EMBL" id="KAF7570067.1"/>
    </source>
</evidence>
<name>A0A2W1HSC5_9PLEO</name>
<dbReference type="PANTHER" id="PTHR35041">
    <property type="entry name" value="MEDIATOR OF RNA POLYMERASE II TRANSCRIPTION SUBUNIT 1"/>
    <property type="match status" value="1"/>
</dbReference>
<keyword evidence="5" id="KW-1185">Reference proteome</keyword>
<reference evidence="3" key="3">
    <citation type="journal article" date="2022" name="bioRxiv">
        <title>A global pangenome for the wheat fungal pathogen Pyrenophora tritici-repentis and prediction of effector protein structural homology.</title>
        <authorList>
            <person name="Moolhuijzen P."/>
            <person name="See P.T."/>
            <person name="Shi G."/>
            <person name="Powell H.R."/>
            <person name="Cockram J."/>
            <person name="Jorgensen L.N."/>
            <person name="Benslimane H."/>
            <person name="Strelkov S.E."/>
            <person name="Turner J."/>
            <person name="Liu Z."/>
            <person name="Moffat C.S."/>
        </authorList>
    </citation>
    <scope>NUCLEOTIDE SEQUENCE</scope>
    <source>
        <strain evidence="3">86-124</strain>
    </source>
</reference>
<sequence>MPLSAVERLFVIRSDIVAFTDPRGIWKAPLLVLIAVLIWCLKIAMIYPPGALSVTLEPHKFIEARNMSVMNTVNRGNVSVEEYSSIPGLAVLSTFVLEERVGLAAYLQPKSTLSNIAQAVLVNGQIFTLPSQTGENSTYQLRFTAPQFRCNTQTYNTSQVLQSEELQYAPDVYNITANIFDAAWDTSSLVYSVETKKLSNFTAQRSSSGKTVWKALAQTVKQVCESTSVSFTVNMSFPSGIQRVAYSSNSPQLLRHKLNIAYDRDMVLLQDLYKQWLESNMTGPEFFTLANEWALLDALGTKLGDSASRYHHIGLADECAQSIKSTDNSTFWDCGESLYNSPSPANSNKLRGTAFDTSRFDAQKKTYDPRADLDLTEVMLNQILANVTISAISLGTWWDNIPVTLVRYRRLYRFSDPLNLIVPYTLCFAAAIVFAAMATWSLLQNGVPAADGGFLQIMLATRGNTEMNRRVLEEGATTVEDISDELKSLEVRYGELLGEGEGVKRGFGTVEETASLRKRR</sequence>
<dbReference type="EMBL" id="NRDI02000018">
    <property type="protein sequence ID" value="KAI1509953.1"/>
    <property type="molecule type" value="Genomic_DNA"/>
</dbReference>
<accession>A0A2W1HSC5</accession>
<keyword evidence="1" id="KW-1133">Transmembrane helix</keyword>
<organism evidence="2 4">
    <name type="scientific">Pyrenophora tritici-repentis</name>
    <dbReference type="NCBI Taxonomy" id="45151"/>
    <lineage>
        <taxon>Eukaryota</taxon>
        <taxon>Fungi</taxon>
        <taxon>Dikarya</taxon>
        <taxon>Ascomycota</taxon>
        <taxon>Pezizomycotina</taxon>
        <taxon>Dothideomycetes</taxon>
        <taxon>Pleosporomycetidae</taxon>
        <taxon>Pleosporales</taxon>
        <taxon>Pleosporineae</taxon>
        <taxon>Pleosporaceae</taxon>
        <taxon>Pyrenophora</taxon>
    </lineage>
</organism>
<feature type="transmembrane region" description="Helical" evidence="1">
    <location>
        <begin position="28"/>
        <end position="47"/>
    </location>
</feature>
<evidence type="ECO:0000313" key="4">
    <source>
        <dbReference type="Proteomes" id="UP000245464"/>
    </source>
</evidence>
<dbReference type="PANTHER" id="PTHR35041:SF6">
    <property type="entry name" value="FORMYLMETHIONINE DEFORMYLASE-LIKE PROTEIN-RELATED"/>
    <property type="match status" value="1"/>
</dbReference>
<keyword evidence="1" id="KW-0472">Membrane</keyword>
<reference evidence="2" key="1">
    <citation type="journal article" date="2018" name="BMC Genomics">
        <title>Comparative genomics of the wheat fungal pathogen Pyrenophora tritici-repentis reveals chromosomal variations and genome plasticity.</title>
        <authorList>
            <person name="Moolhuijzen P."/>
            <person name="See P.T."/>
            <person name="Hane J.K."/>
            <person name="Shi G."/>
            <person name="Liu Z."/>
            <person name="Oliver R.P."/>
            <person name="Moffat C.S."/>
        </authorList>
    </citation>
    <scope>NUCLEOTIDE SEQUENCE [LARGE SCALE GENOMIC DNA]</scope>
    <source>
        <strain evidence="2">M4</strain>
    </source>
</reference>
<dbReference type="Proteomes" id="UP000249757">
    <property type="component" value="Unassembled WGS sequence"/>
</dbReference>
<reference evidence="3" key="2">
    <citation type="submission" date="2021-05" db="EMBL/GenBank/DDBJ databases">
        <authorList>
            <person name="Moolhuijzen P.M."/>
            <person name="Moffat C.S."/>
        </authorList>
    </citation>
    <scope>NUCLEOTIDE SEQUENCE</scope>
    <source>
        <strain evidence="3">86-124</strain>
    </source>
</reference>
<protein>
    <submittedName>
        <fullName evidence="2">Uncharacterized protein</fullName>
    </submittedName>
</protein>
<gene>
    <name evidence="3" type="ORF">Ptr86124_010991</name>
    <name evidence="2" type="ORF">PtrM4_100690</name>
</gene>
<dbReference type="OrthoDB" id="3664803at2759"/>
<dbReference type="EMBL" id="NQIK02000005">
    <property type="protein sequence ID" value="KAF7570067.1"/>
    <property type="molecule type" value="Genomic_DNA"/>
</dbReference>
<comment type="caution">
    <text evidence="2">The sequence shown here is derived from an EMBL/GenBank/DDBJ whole genome shotgun (WGS) entry which is preliminary data.</text>
</comment>
<reference evidence="5" key="4">
    <citation type="journal article" date="2022" name="Microb. Genom.">
        <title>A global pangenome for the wheat fungal pathogen Pyrenophora tritici-repentis and prediction of effector protein structural homology.</title>
        <authorList>
            <person name="Moolhuijzen P.M."/>
            <person name="See P.T."/>
            <person name="Shi G."/>
            <person name="Powell H.R."/>
            <person name="Cockram J."/>
            <person name="Jorgensen L.N."/>
            <person name="Benslimane H."/>
            <person name="Strelkov S.E."/>
            <person name="Turner J."/>
            <person name="Liu Z."/>
            <person name="Moffat C.S."/>
        </authorList>
    </citation>
    <scope>NUCLEOTIDE SEQUENCE [LARGE SCALE GENOMIC DNA]</scope>
</reference>